<dbReference type="CTD" id="43018"/>
<dbReference type="GO" id="GO:0000049">
    <property type="term" value="F:tRNA binding"/>
    <property type="evidence" value="ECO:0007669"/>
    <property type="project" value="TreeGrafter"/>
</dbReference>
<evidence type="ECO:0000256" key="3">
    <source>
        <dbReference type="ARBA" id="ARBA00008318"/>
    </source>
</evidence>
<accession>A0A8I6RT69</accession>
<name>A0A8I6RT69_CIMLE</name>
<keyword evidence="6" id="KW-0539">Nucleus</keyword>
<evidence type="ECO:0000313" key="11">
    <source>
        <dbReference type="Proteomes" id="UP000494040"/>
    </source>
</evidence>
<evidence type="ECO:0000256" key="5">
    <source>
        <dbReference type="ARBA" id="ARBA00023054"/>
    </source>
</evidence>
<dbReference type="GO" id="GO:0072344">
    <property type="term" value="P:rescue of stalled ribosome"/>
    <property type="evidence" value="ECO:0007669"/>
    <property type="project" value="TreeGrafter"/>
</dbReference>
<evidence type="ECO:0000259" key="8">
    <source>
        <dbReference type="Pfam" id="PF05670"/>
    </source>
</evidence>
<proteinExistence type="inferred from homology"/>
<dbReference type="GO" id="GO:0005737">
    <property type="term" value="C:cytoplasm"/>
    <property type="evidence" value="ECO:0007669"/>
    <property type="project" value="UniProtKB-SubCell"/>
</dbReference>
<protein>
    <recommendedName>
        <fullName evidence="12">Nuclear export mediator factor NEMF homolog</fullName>
    </recommendedName>
</protein>
<evidence type="ECO:0000256" key="1">
    <source>
        <dbReference type="ARBA" id="ARBA00004123"/>
    </source>
</evidence>
<dbReference type="FunFam" id="2.30.310.10:FF:000001">
    <property type="entry name" value="Nuclear export mediator factor Nemf"/>
    <property type="match status" value="1"/>
</dbReference>
<feature type="compositionally biased region" description="Basic and acidic residues" evidence="7">
    <location>
        <begin position="744"/>
        <end position="757"/>
    </location>
</feature>
<feature type="compositionally biased region" description="Basic and acidic residues" evidence="7">
    <location>
        <begin position="622"/>
        <end position="631"/>
    </location>
</feature>
<dbReference type="NCBIfam" id="NF041120">
    <property type="entry name" value="RqcH_arch"/>
    <property type="match status" value="1"/>
</dbReference>
<dbReference type="Proteomes" id="UP000494040">
    <property type="component" value="Unassembled WGS sequence"/>
</dbReference>
<dbReference type="PANTHER" id="PTHR15239">
    <property type="entry name" value="NUCLEAR EXPORT MEDIATOR FACTOR NEMF"/>
    <property type="match status" value="1"/>
</dbReference>
<dbReference type="RefSeq" id="XP_014250530.1">
    <property type="nucleotide sequence ID" value="XM_014395044.2"/>
</dbReference>
<dbReference type="Gene3D" id="2.30.310.10">
    <property type="entry name" value="ibrinogen binding protein from staphylococcus aureus domain"/>
    <property type="match status" value="1"/>
</dbReference>
<dbReference type="GO" id="GO:0043023">
    <property type="term" value="F:ribosomal large subunit binding"/>
    <property type="evidence" value="ECO:0007669"/>
    <property type="project" value="TreeGrafter"/>
</dbReference>
<comment type="subcellular location">
    <subcellularLocation>
        <location evidence="2">Cytoplasm</location>
    </subcellularLocation>
    <subcellularLocation>
        <location evidence="1">Nucleus</location>
    </subcellularLocation>
</comment>
<feature type="compositionally biased region" description="Basic and acidic residues" evidence="7">
    <location>
        <begin position="644"/>
        <end position="661"/>
    </location>
</feature>
<keyword evidence="11" id="KW-1185">Reference proteome</keyword>
<dbReference type="Pfam" id="PF05670">
    <property type="entry name" value="NFACT-R_1"/>
    <property type="match status" value="1"/>
</dbReference>
<evidence type="ECO:0000259" key="9">
    <source>
        <dbReference type="Pfam" id="PF11923"/>
    </source>
</evidence>
<reference evidence="10" key="1">
    <citation type="submission" date="2022-01" db="UniProtKB">
        <authorList>
            <consortium name="EnsemblMetazoa"/>
        </authorList>
    </citation>
    <scope>IDENTIFICATION</scope>
</reference>
<evidence type="ECO:0000256" key="7">
    <source>
        <dbReference type="SAM" id="MobiDB-lite"/>
    </source>
</evidence>
<dbReference type="InterPro" id="IPR008532">
    <property type="entry name" value="NFACT_RNA-bd"/>
</dbReference>
<feature type="compositionally biased region" description="Basic residues" evidence="7">
    <location>
        <begin position="829"/>
        <end position="840"/>
    </location>
</feature>
<feature type="domain" description="NFACT RNA-binding" evidence="8">
    <location>
        <begin position="485"/>
        <end position="595"/>
    </location>
</feature>
<dbReference type="GeneID" id="106667221"/>
<organism evidence="10 11">
    <name type="scientific">Cimex lectularius</name>
    <name type="common">Bed bug</name>
    <name type="synonym">Acanthia lectularia</name>
    <dbReference type="NCBI Taxonomy" id="79782"/>
    <lineage>
        <taxon>Eukaryota</taxon>
        <taxon>Metazoa</taxon>
        <taxon>Ecdysozoa</taxon>
        <taxon>Arthropoda</taxon>
        <taxon>Hexapoda</taxon>
        <taxon>Insecta</taxon>
        <taxon>Pterygota</taxon>
        <taxon>Neoptera</taxon>
        <taxon>Paraneoptera</taxon>
        <taxon>Hemiptera</taxon>
        <taxon>Heteroptera</taxon>
        <taxon>Panheteroptera</taxon>
        <taxon>Cimicomorpha</taxon>
        <taxon>Cimicidae</taxon>
        <taxon>Cimex</taxon>
    </lineage>
</organism>
<dbReference type="OrthoDB" id="207084at2759"/>
<comment type="similarity">
    <text evidence="3">Belongs to the NEMF family.</text>
</comment>
<keyword evidence="5" id="KW-0175">Coiled coil</keyword>
<dbReference type="AlphaFoldDB" id="A0A8I6RT69"/>
<feature type="region of interest" description="Disordered" evidence="7">
    <location>
        <begin position="622"/>
        <end position="848"/>
    </location>
</feature>
<evidence type="ECO:0008006" key="12">
    <source>
        <dbReference type="Google" id="ProtNLM"/>
    </source>
</evidence>
<evidence type="ECO:0000256" key="6">
    <source>
        <dbReference type="ARBA" id="ARBA00023242"/>
    </source>
</evidence>
<sequence length="1024" mass="116077">MKTVFNSLDLAAAVQELKSLHGMRINQIYDIDHKTYIFRFHSPNKKTVLLIESGSRIHITTYTWPKSPCPSGFTMKLRKHLSNKRLENINQLGNDRIVIMQFGVDIAMHYLIVEFFQRGNIILTDNTMSILSVLTPHKEKNVRFAVREKYPMDRAHEKLAPPTFDKLQEMKANAKKDATIHKSLLPVIDFGASLIEHALVLSGLAKNTKFSGDIPEDKLKLLEQNLLKAEEIFNEISTKGCKGYIIKQTVKNVDGTDIENYLEFHPYLFKQFENSQFSEYDTFNDAVDDFFSKIESQSIEMKAVMMEKEVLSKVEKIKQNQDSRIYELTVTQETDKKKADLIMCNSDIVGDAILIINSALAAQMDWSSIDTMVKNAQSQKDPVALIIKSLNFQTNHITLLLRDIYDDVYGESEPTPVDIDLALSAHANAKQYYNHKKYAAQKEKKTLESQDKALVSAQKKARTALKEIKTLTTIKKIQKPYWFEKFYWFISSENYLVIGGRDQAQNELIVKRYMTAGDLYVHADIHGASNVVIKNPSGKPVPIKTLNEAGTMAVCCSVGWDAKILCSAWWVTHEQVSKTAPTGEYLQTGSFMVRGHKNYLLPAQLAMGCGFLFRVSDSSAERHKDERRVRNVENIYEQSTSENKGTDDSRIEDDRQGEKSDNTSGVEEQTVRLEEQFETLSVSSKSSGDDDNENKDTISLSKDECDDSGKGQPLQPDKSASDVNRNDSDDEDDSGNEGPSLQCEEEKSDVKKDKLEIYDDDSGNEGPPLQSEEDNDLKQSDNKNIKAKQKPRNTNKNVNQQRGQKEEKQTDFAVPSNSKQAKETAPLKRGQRSKLKKIKEKYKDQDEEEKKLRMLVLASAGEKKLTKKEKKNLKNQKPQITEKPKFKKPAEVTQKVKEPEDLDELEQKIQTDLDALAVLTGQPYPDDELLYSLPVIAPYSTLLNYKFKLKLVPGTTKKGKAAKLAVETFIRNEECTQREKELIKTVDCQKFATNFPGKVKISVPISTKKKKNPAKPSVGGEETF</sequence>
<feature type="compositionally biased region" description="Basic and acidic residues" evidence="7">
    <location>
        <begin position="880"/>
        <end position="898"/>
    </location>
</feature>
<evidence type="ECO:0000256" key="2">
    <source>
        <dbReference type="ARBA" id="ARBA00004496"/>
    </source>
</evidence>
<dbReference type="Pfam" id="PF05833">
    <property type="entry name" value="NFACT_N"/>
    <property type="match status" value="1"/>
</dbReference>
<evidence type="ECO:0000256" key="4">
    <source>
        <dbReference type="ARBA" id="ARBA00022490"/>
    </source>
</evidence>
<dbReference type="GO" id="GO:1990116">
    <property type="term" value="P:ribosome-associated ubiquitin-dependent protein catabolic process"/>
    <property type="evidence" value="ECO:0007669"/>
    <property type="project" value="TreeGrafter"/>
</dbReference>
<evidence type="ECO:0000313" key="10">
    <source>
        <dbReference type="EnsemblMetazoa" id="XP_014250530.1"/>
    </source>
</evidence>
<feature type="region of interest" description="Disordered" evidence="7">
    <location>
        <begin position="863"/>
        <end position="898"/>
    </location>
</feature>
<dbReference type="InterPro" id="IPR051608">
    <property type="entry name" value="RQC_Subunit_NEMF"/>
</dbReference>
<dbReference type="Pfam" id="PF11923">
    <property type="entry name" value="NFACT-C"/>
    <property type="match status" value="1"/>
</dbReference>
<keyword evidence="4" id="KW-0963">Cytoplasm</keyword>
<dbReference type="GO" id="GO:0005634">
    <property type="term" value="C:nucleus"/>
    <property type="evidence" value="ECO:0007669"/>
    <property type="project" value="UniProtKB-SubCell"/>
</dbReference>
<dbReference type="KEGG" id="clec:106667221"/>
<feature type="domain" description="NFACT protein C-terminal" evidence="9">
    <location>
        <begin position="911"/>
        <end position="1002"/>
    </location>
</feature>
<dbReference type="GO" id="GO:1990112">
    <property type="term" value="C:RQC complex"/>
    <property type="evidence" value="ECO:0007669"/>
    <property type="project" value="TreeGrafter"/>
</dbReference>
<dbReference type="EnsemblMetazoa" id="XM_014395044.2">
    <property type="protein sequence ID" value="XP_014250530.1"/>
    <property type="gene ID" value="LOC106667221"/>
</dbReference>
<dbReference type="InterPro" id="IPR021846">
    <property type="entry name" value="NFACT-C"/>
</dbReference>
<dbReference type="PANTHER" id="PTHR15239:SF6">
    <property type="entry name" value="RIBOSOME QUALITY CONTROL COMPLEX SUBUNIT NEMF"/>
    <property type="match status" value="1"/>
</dbReference>
<dbReference type="OMA" id="MFLEFFA"/>
<feature type="compositionally biased region" description="Basic residues" evidence="7">
    <location>
        <begin position="865"/>
        <end position="874"/>
    </location>
</feature>